<keyword evidence="1" id="KW-0472">Membrane</keyword>
<evidence type="ECO:0000313" key="2">
    <source>
        <dbReference type="EMBL" id="KAG7447639.1"/>
    </source>
</evidence>
<evidence type="ECO:0000256" key="1">
    <source>
        <dbReference type="SAM" id="Phobius"/>
    </source>
</evidence>
<sequence length="533" mass="60935">MSRCHNNLRGRKIPIGIGNFETRESLGRIQAAEAEGAWEMTGKRNVKVRAHRRYRLLKVPSSLVLIAAHIRRRRDRRTNLNMLNAERRFMMSKSLTALTSTNNASPVSSFTYRQQRRLFPVLSHTNALEPIIMSYGAPQPFPPLADVLNTISIDFHAEFLNWMRGCAVQNDRQVSLTGMEAVITQLLDTIPPCGSVSTAEAARKMAPVPSVLESIGEVLSIDNWREPSFVWTVVSGLLRLMAVMESWKKESEEAASLQAKAFDRIVDILRNLGGTFVKGVPQNAQRTQLREMFEECLHAIHELMETQTLSYPIHVRILQKPRLLKPGDLAANNKKSTCCLQSSSDALCFMVTLLEIWTSFMLRSTQLQWFLHDFGQRLAQETRSCFDYCMSAVCNLEPVVRSEGLVRIMSLIPSLRSLSENELYHWHYILLRFRLFQGPNSGWEHIDRYLAKELASSSFVAPSKSDFREIVRLLASGRWPKSVEVYHFVGRLRIYPTIFIGMGIFPLQFVFASYRAKHSAFLTNCHRLRERAQ</sequence>
<comment type="caution">
    <text evidence="2">The sequence shown here is derived from an EMBL/GenBank/DDBJ whole genome shotgun (WGS) entry which is preliminary data.</text>
</comment>
<gene>
    <name evidence="2" type="ORF">BT62DRAFT_786098</name>
</gene>
<dbReference type="OrthoDB" id="10317246at2759"/>
<feature type="transmembrane region" description="Helical" evidence="1">
    <location>
        <begin position="494"/>
        <end position="514"/>
    </location>
</feature>
<keyword evidence="3" id="KW-1185">Reference proteome</keyword>
<dbReference type="Proteomes" id="UP000812287">
    <property type="component" value="Unassembled WGS sequence"/>
</dbReference>
<dbReference type="GeneID" id="66104574"/>
<protein>
    <submittedName>
        <fullName evidence="2">Uncharacterized protein</fullName>
    </submittedName>
</protein>
<dbReference type="RefSeq" id="XP_043041139.1">
    <property type="nucleotide sequence ID" value="XM_043182278.1"/>
</dbReference>
<proteinExistence type="predicted"/>
<keyword evidence="1" id="KW-0812">Transmembrane</keyword>
<accession>A0A9P7VVE6</accession>
<name>A0A9P7VVE6_9AGAR</name>
<reference evidence="2" key="1">
    <citation type="submission" date="2020-11" db="EMBL/GenBank/DDBJ databases">
        <title>Adaptations for nitrogen fixation in a non-lichenized fungal sporocarp promotes dispersal by wood-feeding termites.</title>
        <authorList>
            <consortium name="DOE Joint Genome Institute"/>
            <person name="Koch R.A."/>
            <person name="Yoon G."/>
            <person name="Arayal U."/>
            <person name="Lail K."/>
            <person name="Amirebrahimi M."/>
            <person name="Labutti K."/>
            <person name="Lipzen A."/>
            <person name="Riley R."/>
            <person name="Barry K."/>
            <person name="Henrissat B."/>
            <person name="Grigoriev I.V."/>
            <person name="Herr J.R."/>
            <person name="Aime M.C."/>
        </authorList>
    </citation>
    <scope>NUCLEOTIDE SEQUENCE</scope>
    <source>
        <strain evidence="2">MCA 3950</strain>
    </source>
</reference>
<organism evidence="2 3">
    <name type="scientific">Guyanagaster necrorhizus</name>
    <dbReference type="NCBI Taxonomy" id="856835"/>
    <lineage>
        <taxon>Eukaryota</taxon>
        <taxon>Fungi</taxon>
        <taxon>Dikarya</taxon>
        <taxon>Basidiomycota</taxon>
        <taxon>Agaricomycotina</taxon>
        <taxon>Agaricomycetes</taxon>
        <taxon>Agaricomycetidae</taxon>
        <taxon>Agaricales</taxon>
        <taxon>Marasmiineae</taxon>
        <taxon>Physalacriaceae</taxon>
        <taxon>Guyanagaster</taxon>
    </lineage>
</organism>
<keyword evidence="1" id="KW-1133">Transmembrane helix</keyword>
<dbReference type="EMBL" id="MU250531">
    <property type="protein sequence ID" value="KAG7447639.1"/>
    <property type="molecule type" value="Genomic_DNA"/>
</dbReference>
<evidence type="ECO:0000313" key="3">
    <source>
        <dbReference type="Proteomes" id="UP000812287"/>
    </source>
</evidence>
<dbReference type="AlphaFoldDB" id="A0A9P7VVE6"/>